<dbReference type="Proteomes" id="UP001158986">
    <property type="component" value="Unassembled WGS sequence"/>
</dbReference>
<dbReference type="EMBL" id="CAKLCB010000110">
    <property type="protein sequence ID" value="CAH0515385.1"/>
    <property type="molecule type" value="Genomic_DNA"/>
</dbReference>
<proteinExistence type="predicted"/>
<accession>A0ABN8CQK0</accession>
<keyword evidence="3" id="KW-1185">Reference proteome</keyword>
<evidence type="ECO:0000313" key="2">
    <source>
        <dbReference type="EMBL" id="CAH0515385.1"/>
    </source>
</evidence>
<comment type="caution">
    <text evidence="2">The sequence shown here is derived from an EMBL/GenBank/DDBJ whole genome shotgun (WGS) entry which is preliminary data.</text>
</comment>
<dbReference type="PANTHER" id="PTHR37066:SF1">
    <property type="entry name" value="LNS2_PITP DOMAIN-CONTAINING PROTEIN"/>
    <property type="match status" value="1"/>
</dbReference>
<organism evidence="2 3">
    <name type="scientific">Peronospora belbahrii</name>
    <dbReference type="NCBI Taxonomy" id="622444"/>
    <lineage>
        <taxon>Eukaryota</taxon>
        <taxon>Sar</taxon>
        <taxon>Stramenopiles</taxon>
        <taxon>Oomycota</taxon>
        <taxon>Peronosporomycetes</taxon>
        <taxon>Peronosporales</taxon>
        <taxon>Peronosporaceae</taxon>
        <taxon>Peronospora</taxon>
    </lineage>
</organism>
<gene>
    <name evidence="2" type="ORF">PBS001_LOCUS2096</name>
</gene>
<evidence type="ECO:0000259" key="1">
    <source>
        <dbReference type="Pfam" id="PF03457"/>
    </source>
</evidence>
<name>A0ABN8CQK0_9STRA</name>
<feature type="domain" description="Helicase-associated" evidence="1">
    <location>
        <begin position="111"/>
        <end position="183"/>
    </location>
</feature>
<dbReference type="Pfam" id="PF03457">
    <property type="entry name" value="HA"/>
    <property type="match status" value="1"/>
</dbReference>
<dbReference type="InterPro" id="IPR005114">
    <property type="entry name" value="Helicase_assoc"/>
</dbReference>
<reference evidence="2 3" key="1">
    <citation type="submission" date="2021-11" db="EMBL/GenBank/DDBJ databases">
        <authorList>
            <person name="Islam A."/>
            <person name="Islam S."/>
            <person name="Flora M.S."/>
            <person name="Rahman M."/>
            <person name="Ziaur R.M."/>
            <person name="Epstein J.H."/>
            <person name="Hassan M."/>
            <person name="Klassen M."/>
            <person name="Woodard K."/>
            <person name="Webb A."/>
            <person name="Webby R.J."/>
            <person name="El Zowalaty M.E."/>
        </authorList>
    </citation>
    <scope>NUCLEOTIDE SEQUENCE [LARGE SCALE GENOMIC DNA]</scope>
    <source>
        <strain evidence="2">Pbs1</strain>
    </source>
</reference>
<protein>
    <recommendedName>
        <fullName evidence="1">Helicase-associated domain-containing protein</fullName>
    </recommendedName>
</protein>
<sequence>MISCIRRQVLVDTRRFLSSRRNVENFTSLACALQVFYKKYNHFLVPYSFHIPQKEASNSTDSWPEQTHGMNLGREIRRFIDQSSAKSSRKLENVRRQLDAIGFPQICDWKRYQWKELLLAALIQYKKIKGDLLVPGKFVVPEGDDQWPRSTWGLKLGSHVNFLRYKRDSLIKYKIKDLDDIGFVWVVADYNWDMLVMPALRHYQEIYGHCNVPQNFVVGEGDENGSSDRWPQELIGYRLGATVNRIRAGSAYAAHVNCDRKKLRALGFYHHSRDHTWAKTILPAFETYHRIYGNCNIDTLFIVPEDEPWPPSTWGMRLGFIARNIRNRGDYFLQVAKDVEKLKKIGFVWNVVATKWENAVMPALNTYVHKYGNSEIPANFVVPCENPWPTPSHGLKLGELATSVSQRKQFIDFIEIDRIQLEALGFFWSPLGLDEINESDEFYL</sequence>
<dbReference type="PANTHER" id="PTHR37066">
    <property type="entry name" value="HELICASE-ASSOCIATED"/>
    <property type="match status" value="1"/>
</dbReference>
<evidence type="ECO:0000313" key="3">
    <source>
        <dbReference type="Proteomes" id="UP001158986"/>
    </source>
</evidence>